<organism evidence="1 2">
    <name type="scientific">Panicum virgatum</name>
    <name type="common">Blackwell switchgrass</name>
    <dbReference type="NCBI Taxonomy" id="38727"/>
    <lineage>
        <taxon>Eukaryota</taxon>
        <taxon>Viridiplantae</taxon>
        <taxon>Streptophyta</taxon>
        <taxon>Embryophyta</taxon>
        <taxon>Tracheophyta</taxon>
        <taxon>Spermatophyta</taxon>
        <taxon>Magnoliopsida</taxon>
        <taxon>Liliopsida</taxon>
        <taxon>Poales</taxon>
        <taxon>Poaceae</taxon>
        <taxon>PACMAD clade</taxon>
        <taxon>Panicoideae</taxon>
        <taxon>Panicodae</taxon>
        <taxon>Paniceae</taxon>
        <taxon>Panicinae</taxon>
        <taxon>Panicum</taxon>
        <taxon>Panicum sect. Hiantes</taxon>
    </lineage>
</organism>
<gene>
    <name evidence="1" type="ORF">PVAP13_8NG145700</name>
</gene>
<proteinExistence type="predicted"/>
<protein>
    <submittedName>
        <fullName evidence="1">Uncharacterized protein</fullName>
    </submittedName>
</protein>
<reference evidence="1" key="1">
    <citation type="submission" date="2020-05" db="EMBL/GenBank/DDBJ databases">
        <title>WGS assembly of Panicum virgatum.</title>
        <authorList>
            <person name="Lovell J.T."/>
            <person name="Jenkins J."/>
            <person name="Shu S."/>
            <person name="Juenger T.E."/>
            <person name="Schmutz J."/>
        </authorList>
    </citation>
    <scope>NUCLEOTIDE SEQUENCE</scope>
    <source>
        <strain evidence="1">AP13</strain>
    </source>
</reference>
<dbReference type="Proteomes" id="UP000823388">
    <property type="component" value="Chromosome 8N"/>
</dbReference>
<evidence type="ECO:0000313" key="2">
    <source>
        <dbReference type="Proteomes" id="UP000823388"/>
    </source>
</evidence>
<keyword evidence="2" id="KW-1185">Reference proteome</keyword>
<dbReference type="PROSITE" id="PS51257">
    <property type="entry name" value="PROKAR_LIPOPROTEIN"/>
    <property type="match status" value="1"/>
</dbReference>
<evidence type="ECO:0000313" key="1">
    <source>
        <dbReference type="EMBL" id="KAG2557215.1"/>
    </source>
</evidence>
<accession>A0A8T0P8P9</accession>
<dbReference type="AlphaFoldDB" id="A0A8T0P8P9"/>
<sequence>MKGAADYLLDFLSLFLTFLACLHPFFFGCSTSLASASSLNFFLASRDSLASSILQKATPRFFMMEGEIVAGSLSQARQFL</sequence>
<comment type="caution">
    <text evidence="1">The sequence shown here is derived from an EMBL/GenBank/DDBJ whole genome shotgun (WGS) entry which is preliminary data.</text>
</comment>
<dbReference type="EMBL" id="CM029052">
    <property type="protein sequence ID" value="KAG2557215.1"/>
    <property type="molecule type" value="Genomic_DNA"/>
</dbReference>
<name>A0A8T0P8P9_PANVG</name>